<name>A0ACB8A9Y5_9AGAM</name>
<evidence type="ECO:0000313" key="1">
    <source>
        <dbReference type="EMBL" id="KAH7909877.1"/>
    </source>
</evidence>
<dbReference type="EMBL" id="MU267737">
    <property type="protein sequence ID" value="KAH7909877.1"/>
    <property type="molecule type" value="Genomic_DNA"/>
</dbReference>
<feature type="non-terminal residue" evidence="1">
    <location>
        <position position="169"/>
    </location>
</feature>
<reference evidence="1" key="1">
    <citation type="journal article" date="2021" name="New Phytol.">
        <title>Evolutionary innovations through gain and loss of genes in the ectomycorrhizal Boletales.</title>
        <authorList>
            <person name="Wu G."/>
            <person name="Miyauchi S."/>
            <person name="Morin E."/>
            <person name="Kuo A."/>
            <person name="Drula E."/>
            <person name="Varga T."/>
            <person name="Kohler A."/>
            <person name="Feng B."/>
            <person name="Cao Y."/>
            <person name="Lipzen A."/>
            <person name="Daum C."/>
            <person name="Hundley H."/>
            <person name="Pangilinan J."/>
            <person name="Johnson J."/>
            <person name="Barry K."/>
            <person name="LaButti K."/>
            <person name="Ng V."/>
            <person name="Ahrendt S."/>
            <person name="Min B."/>
            <person name="Choi I.G."/>
            <person name="Park H."/>
            <person name="Plett J.M."/>
            <person name="Magnuson J."/>
            <person name="Spatafora J.W."/>
            <person name="Nagy L.G."/>
            <person name="Henrissat B."/>
            <person name="Grigoriev I.V."/>
            <person name="Yang Z.L."/>
            <person name="Xu J."/>
            <person name="Martin F.M."/>
        </authorList>
    </citation>
    <scope>NUCLEOTIDE SEQUENCE</scope>
    <source>
        <strain evidence="1">ATCC 28755</strain>
    </source>
</reference>
<dbReference type="Proteomes" id="UP000790377">
    <property type="component" value="Unassembled WGS sequence"/>
</dbReference>
<proteinExistence type="predicted"/>
<feature type="non-terminal residue" evidence="1">
    <location>
        <position position="1"/>
    </location>
</feature>
<evidence type="ECO:0000313" key="2">
    <source>
        <dbReference type="Proteomes" id="UP000790377"/>
    </source>
</evidence>
<keyword evidence="2" id="KW-1185">Reference proteome</keyword>
<organism evidence="1 2">
    <name type="scientific">Hygrophoropsis aurantiaca</name>
    <dbReference type="NCBI Taxonomy" id="72124"/>
    <lineage>
        <taxon>Eukaryota</taxon>
        <taxon>Fungi</taxon>
        <taxon>Dikarya</taxon>
        <taxon>Basidiomycota</taxon>
        <taxon>Agaricomycotina</taxon>
        <taxon>Agaricomycetes</taxon>
        <taxon>Agaricomycetidae</taxon>
        <taxon>Boletales</taxon>
        <taxon>Coniophorineae</taxon>
        <taxon>Hygrophoropsidaceae</taxon>
        <taxon>Hygrophoropsis</taxon>
    </lineage>
</organism>
<sequence length="169" mass="18429">STLQNNSSSHQSLYRTPSNSSLSMHQNQSLLENADSYTKARTRLLQQKSSTGRSYDKKHGSGGKDLSSKTMLLSEKQCSTKSAPATNPSRFDNPILASSNSTSVPAKYQPNLTPAPSPLRPHCLARDRLRLWSPAPAPGRAVIANNLPRLPISEAQMERILDVVCASWA</sequence>
<protein>
    <submittedName>
        <fullName evidence="1">Uncharacterized protein</fullName>
    </submittedName>
</protein>
<gene>
    <name evidence="1" type="ORF">BJ138DRAFT_992102</name>
</gene>
<comment type="caution">
    <text evidence="1">The sequence shown here is derived from an EMBL/GenBank/DDBJ whole genome shotgun (WGS) entry which is preliminary data.</text>
</comment>
<accession>A0ACB8A9Y5</accession>